<feature type="domain" description="Immunoglobulin" evidence="2">
    <location>
        <begin position="274"/>
        <end position="409"/>
    </location>
</feature>
<feature type="chain" id="PRO_5001653766" evidence="1">
    <location>
        <begin position="18"/>
        <end position="515"/>
    </location>
</feature>
<dbReference type="PANTHER" id="PTHR39767:SF2">
    <property type="entry name" value="CHROMOSOME UNDETERMINED SCAFFOLD_1, WHOLE GENOME SHOTGUN SEQUENCE"/>
    <property type="match status" value="1"/>
</dbReference>
<feature type="signal peptide" evidence="1">
    <location>
        <begin position="1"/>
        <end position="17"/>
    </location>
</feature>
<gene>
    <name evidence="3" type="ORF">OP10G_1510</name>
</gene>
<dbReference type="KEGG" id="fgi:OP10G_1510"/>
<evidence type="ECO:0000256" key="1">
    <source>
        <dbReference type="SAM" id="SignalP"/>
    </source>
</evidence>
<dbReference type="EMBL" id="CP007139">
    <property type="protein sequence ID" value="AIE84878.1"/>
    <property type="molecule type" value="Genomic_DNA"/>
</dbReference>
<keyword evidence="4" id="KW-1185">Reference proteome</keyword>
<dbReference type="eggNOG" id="COG5492">
    <property type="taxonomic scope" value="Bacteria"/>
</dbReference>
<organism evidence="3 4">
    <name type="scientific">Fimbriimonas ginsengisoli Gsoil 348</name>
    <dbReference type="NCBI Taxonomy" id="661478"/>
    <lineage>
        <taxon>Bacteria</taxon>
        <taxon>Bacillati</taxon>
        <taxon>Armatimonadota</taxon>
        <taxon>Fimbriimonadia</taxon>
        <taxon>Fimbriimonadales</taxon>
        <taxon>Fimbriimonadaceae</taxon>
        <taxon>Fimbriimonas</taxon>
    </lineage>
</organism>
<dbReference type="InterPro" id="IPR003599">
    <property type="entry name" value="Ig_sub"/>
</dbReference>
<accession>A0A068NMT4</accession>
<proteinExistence type="predicted"/>
<dbReference type="PANTHER" id="PTHR39767">
    <property type="entry name" value="CALCIUM/CALMODULIN-BINDING MEMBRANE PROTEIN PCM4-RELATED"/>
    <property type="match status" value="1"/>
</dbReference>
<dbReference type="SUPFAM" id="SSF49299">
    <property type="entry name" value="PKD domain"/>
    <property type="match status" value="1"/>
</dbReference>
<dbReference type="HOGENOM" id="CLU_528682_0_0_0"/>
<evidence type="ECO:0000313" key="4">
    <source>
        <dbReference type="Proteomes" id="UP000027982"/>
    </source>
</evidence>
<evidence type="ECO:0000313" key="3">
    <source>
        <dbReference type="EMBL" id="AIE84878.1"/>
    </source>
</evidence>
<dbReference type="InterPro" id="IPR036179">
    <property type="entry name" value="Ig-like_dom_sf"/>
</dbReference>
<dbReference type="InterPro" id="IPR035986">
    <property type="entry name" value="PKD_dom_sf"/>
</dbReference>
<dbReference type="SUPFAM" id="SSF48726">
    <property type="entry name" value="Immunoglobulin"/>
    <property type="match status" value="1"/>
</dbReference>
<dbReference type="eggNOG" id="COG3291">
    <property type="taxonomic scope" value="Bacteria"/>
</dbReference>
<evidence type="ECO:0000259" key="2">
    <source>
        <dbReference type="SMART" id="SM00409"/>
    </source>
</evidence>
<dbReference type="AlphaFoldDB" id="A0A068NMT4"/>
<dbReference type="Proteomes" id="UP000027982">
    <property type="component" value="Chromosome"/>
</dbReference>
<feature type="domain" description="Immunoglobulin" evidence="2">
    <location>
        <begin position="196"/>
        <end position="264"/>
    </location>
</feature>
<feature type="domain" description="Immunoglobulin" evidence="2">
    <location>
        <begin position="116"/>
        <end position="186"/>
    </location>
</feature>
<protein>
    <submittedName>
        <fullName evidence="3">Calcium-binding outer membrane-like protein</fullName>
    </submittedName>
</protein>
<dbReference type="SMART" id="SM00409">
    <property type="entry name" value="IG"/>
    <property type="match status" value="4"/>
</dbReference>
<name>A0A068NMT4_FIMGI</name>
<feature type="domain" description="Immunoglobulin" evidence="2">
    <location>
        <begin position="36"/>
        <end position="106"/>
    </location>
</feature>
<dbReference type="STRING" id="661478.OP10G_1510"/>
<keyword evidence="1" id="KW-0732">Signal</keyword>
<dbReference type="eggNOG" id="COG1572">
    <property type="taxonomic scope" value="Bacteria"/>
</dbReference>
<reference evidence="3 4" key="1">
    <citation type="journal article" date="2014" name="PLoS ONE">
        <title>The first complete genome sequence of the class fimbriimonadia in the phylum armatimonadetes.</title>
        <authorList>
            <person name="Hu Z.Y."/>
            <person name="Wang Y.Z."/>
            <person name="Im W.T."/>
            <person name="Wang S.Y."/>
            <person name="Zhao G.P."/>
            <person name="Zheng H.J."/>
            <person name="Quan Z.X."/>
        </authorList>
    </citation>
    <scope>NUCLEOTIDE SEQUENCE [LARGE SCALE GENOMIC DNA]</scope>
    <source>
        <strain evidence="3">Gsoil 348</strain>
    </source>
</reference>
<sequence length="515" mass="52153">MVFLLLLSLVLSLGCGGGGGGGGTNNPGGISISISPTTATVAPGATKSFTATVTGTESTGVSWSASGGSISNSGLFTAPAATGTYTVRATSVADPGVSAIATVTVATGDVVVAVTPAGTTLGLGQSRSFTATVTGVADQSVTWEASGGSITPTGFFTAPNTAGVYTITAHSVARPDVSGSTTVTVSGTELTVFVTPQNAVLGTTETIDFDAIVTNATNTNVTWSASQGTITSTGLYTAPSTAGTYTVTAKSVQDPTKSATVSVQVRAIVVTVSPTTTTMVTGTQRTFTATVTGPKNKAVAWTAPDGGTVTSAGLFTAPNSPGTYRVVVTSTADPRSSATATITVVAPTVKTYNFDTGIPADWTPTTKNETSPTGRIFLGRLSGSDTATLSLTGLTPHTSLRLTFDLFVIGDWENDLLNITFDGTSKFNYGFSNVTGKTQSYPDNAANAPGTGRLEANVLGYPFAGTILYKDTVYRITLTVPHSGTTAQIVFGAALTRTLANQSWGLDNVKLEALP</sequence>
<dbReference type="Gene3D" id="2.60.40.1080">
    <property type="match status" value="2"/>
</dbReference>